<organism evidence="4">
    <name type="scientific">freshwater metagenome</name>
    <dbReference type="NCBI Taxonomy" id="449393"/>
    <lineage>
        <taxon>unclassified sequences</taxon>
        <taxon>metagenomes</taxon>
        <taxon>ecological metagenomes</taxon>
    </lineage>
</organism>
<keyword evidence="2" id="KW-0812">Transmembrane</keyword>
<feature type="compositionally biased region" description="Low complexity" evidence="1">
    <location>
        <begin position="195"/>
        <end position="213"/>
    </location>
</feature>
<reference evidence="4" key="1">
    <citation type="submission" date="2020-05" db="EMBL/GenBank/DDBJ databases">
        <authorList>
            <person name="Chiriac C."/>
            <person name="Salcher M."/>
            <person name="Ghai R."/>
            <person name="Kavagutti S V."/>
        </authorList>
    </citation>
    <scope>NUCLEOTIDE SEQUENCE</scope>
</reference>
<feature type="domain" description="LytR/CpsA/Psr regulator C-terminal" evidence="3">
    <location>
        <begin position="81"/>
        <end position="168"/>
    </location>
</feature>
<evidence type="ECO:0000313" key="5">
    <source>
        <dbReference type="EMBL" id="CAB4654829.1"/>
    </source>
</evidence>
<evidence type="ECO:0000256" key="1">
    <source>
        <dbReference type="SAM" id="MobiDB-lite"/>
    </source>
</evidence>
<evidence type="ECO:0000259" key="3">
    <source>
        <dbReference type="Pfam" id="PF13399"/>
    </source>
</evidence>
<keyword evidence="2" id="KW-0472">Membrane</keyword>
<dbReference type="Pfam" id="PF13399">
    <property type="entry name" value="LytR_C"/>
    <property type="match status" value="1"/>
</dbReference>
<name>A0A6J6I9M9_9ZZZZ</name>
<accession>A0A6J6I9M9</accession>
<dbReference type="InterPro" id="IPR027381">
    <property type="entry name" value="LytR/CpsA/Psr_C"/>
</dbReference>
<feature type="compositionally biased region" description="Pro residues" evidence="1">
    <location>
        <begin position="185"/>
        <end position="194"/>
    </location>
</feature>
<sequence>MSGMREGAVRIAPRRYRRRRPTWHIVVAIAAAVLVVAGLIFGIVKMFSGSSEPEAVAPTPNPSPCVTLMVSPAQSLPAVERVRVNVYNGTKTPGLAGTTAQTLRARGFMIKEVGNAVGNRDITGVGELRYGPKGKASAQLLEYYFPGSVLIPDGRSKRVVDVIIGSGYTAVVDDATVAAKKASPTPSPSGPGCPMPAATTPAAAQTASVVPAA</sequence>
<evidence type="ECO:0000313" key="4">
    <source>
        <dbReference type="EMBL" id="CAB4621193.1"/>
    </source>
</evidence>
<dbReference type="Gene3D" id="3.30.70.2390">
    <property type="match status" value="1"/>
</dbReference>
<evidence type="ECO:0000256" key="2">
    <source>
        <dbReference type="SAM" id="Phobius"/>
    </source>
</evidence>
<feature type="transmembrane region" description="Helical" evidence="2">
    <location>
        <begin position="21"/>
        <end position="44"/>
    </location>
</feature>
<proteinExistence type="predicted"/>
<keyword evidence="2" id="KW-1133">Transmembrane helix</keyword>
<feature type="region of interest" description="Disordered" evidence="1">
    <location>
        <begin position="180"/>
        <end position="213"/>
    </location>
</feature>
<dbReference type="EMBL" id="CAEZVB010000032">
    <property type="protein sequence ID" value="CAB4621193.1"/>
    <property type="molecule type" value="Genomic_DNA"/>
</dbReference>
<dbReference type="AlphaFoldDB" id="A0A6J6I9M9"/>
<gene>
    <name evidence="4" type="ORF">UFOPK1908_00803</name>
    <name evidence="5" type="ORF">UFOPK2282_00154</name>
</gene>
<protein>
    <submittedName>
        <fullName evidence="4">Unannotated protein</fullName>
    </submittedName>
</protein>
<dbReference type="EMBL" id="CAEZWR010000011">
    <property type="protein sequence ID" value="CAB4654829.1"/>
    <property type="molecule type" value="Genomic_DNA"/>
</dbReference>